<dbReference type="Gene3D" id="4.10.60.10">
    <property type="entry name" value="Zinc finger, CCHC-type"/>
    <property type="match status" value="1"/>
</dbReference>
<sequence>MPVTRSQRGELRDEFDQFVGQGADDERLSEHEASEIGLEETLHSVKGVLGEIKDEESKLKELYKQVSGENRVLAERIERLESQDTVGWINRQADLETRINILQGNIERLTATSRSYEEIERQLETSSAEIRSVRTHFTESFEGLLSAVEGLDKELQSTVADLQGKINDISKLCLPEIPKAKSTEMKTGRRDLSFNETRGSCQQVKESNSLRKQKPVQPCPKFSGKTSWEVFQAQFSIAAEMNGWQDDDKAVFLATALEGRAAMVLGSLSDKERRDYNKLVTALTVRFGMAHQSELARAKLKCRSRGKEESIPELAESVETLTRAAYPDASSDLQDTIAKDNFIDALLDEDMRLKVRQARPQSLQAALENALELESFQLASRHRNRTPRGPSLNVRKVNENIPPESDENSSIKRLELMIDRLLQELTKNPRRRPPRPPTSAKCWSCGEPGHLQRNCPKESKEQTNEPKNEDSKEMEAKKEDQQRKLRREASEKSRPGNGRWSS</sequence>
<evidence type="ECO:0000313" key="3">
    <source>
        <dbReference type="EMBL" id="CAB4002731.1"/>
    </source>
</evidence>
<dbReference type="InterPro" id="IPR036875">
    <property type="entry name" value="Znf_CCHC_sf"/>
</dbReference>
<feature type="coiled-coil region" evidence="1">
    <location>
        <begin position="45"/>
        <end position="136"/>
    </location>
</feature>
<dbReference type="PANTHER" id="PTHR45823:SF1">
    <property type="entry name" value="T-SNARE COILED-COIL HOMOLOGY DOMAIN-CONTAINING PROTEIN"/>
    <property type="match status" value="1"/>
</dbReference>
<evidence type="ECO:0000313" key="4">
    <source>
        <dbReference type="Proteomes" id="UP001152795"/>
    </source>
</evidence>
<dbReference type="EMBL" id="CACRXK020004435">
    <property type="protein sequence ID" value="CAB4002731.1"/>
    <property type="molecule type" value="Genomic_DNA"/>
</dbReference>
<keyword evidence="1" id="KW-0175">Coiled coil</keyword>
<reference evidence="3" key="1">
    <citation type="submission" date="2020-04" db="EMBL/GenBank/DDBJ databases">
        <authorList>
            <person name="Alioto T."/>
            <person name="Alioto T."/>
            <person name="Gomez Garrido J."/>
        </authorList>
    </citation>
    <scope>NUCLEOTIDE SEQUENCE</scope>
    <source>
        <strain evidence="3">A484AB</strain>
    </source>
</reference>
<dbReference type="GO" id="GO:0008270">
    <property type="term" value="F:zinc ion binding"/>
    <property type="evidence" value="ECO:0007669"/>
    <property type="project" value="InterPro"/>
</dbReference>
<feature type="compositionally biased region" description="Basic and acidic residues" evidence="2">
    <location>
        <begin position="455"/>
        <end position="494"/>
    </location>
</feature>
<feature type="region of interest" description="Disordered" evidence="2">
    <location>
        <begin position="424"/>
        <end position="502"/>
    </location>
</feature>
<dbReference type="InterPro" id="IPR001878">
    <property type="entry name" value="Znf_CCHC"/>
</dbReference>
<dbReference type="AlphaFoldDB" id="A0A6S7I898"/>
<gene>
    <name evidence="3" type="ORF">PACLA_8A026226</name>
</gene>
<dbReference type="OrthoDB" id="6091153at2759"/>
<keyword evidence="4" id="KW-1185">Reference proteome</keyword>
<dbReference type="PANTHER" id="PTHR45823">
    <property type="entry name" value="T-SNARE COILED-COIL HOMOLOGY DOMAIN-CONTAINING PROTEIN"/>
    <property type="match status" value="1"/>
</dbReference>
<protein>
    <submittedName>
        <fullName evidence="3">Retrovirus-related Pol poly from transposon 412</fullName>
    </submittedName>
</protein>
<accession>A0A6S7I898</accession>
<dbReference type="Proteomes" id="UP001152795">
    <property type="component" value="Unassembled WGS sequence"/>
</dbReference>
<evidence type="ECO:0000256" key="1">
    <source>
        <dbReference type="SAM" id="Coils"/>
    </source>
</evidence>
<dbReference type="GO" id="GO:0003676">
    <property type="term" value="F:nucleic acid binding"/>
    <property type="evidence" value="ECO:0007669"/>
    <property type="project" value="InterPro"/>
</dbReference>
<dbReference type="SUPFAM" id="SSF57756">
    <property type="entry name" value="Retrovirus zinc finger-like domains"/>
    <property type="match status" value="1"/>
</dbReference>
<name>A0A6S7I898_PARCT</name>
<dbReference type="SMART" id="SM00343">
    <property type="entry name" value="ZnF_C2HC"/>
    <property type="match status" value="1"/>
</dbReference>
<proteinExistence type="predicted"/>
<feature type="region of interest" description="Disordered" evidence="2">
    <location>
        <begin position="1"/>
        <end position="32"/>
    </location>
</feature>
<comment type="caution">
    <text evidence="3">The sequence shown here is derived from an EMBL/GenBank/DDBJ whole genome shotgun (WGS) entry which is preliminary data.</text>
</comment>
<dbReference type="PROSITE" id="PS50158">
    <property type="entry name" value="ZF_CCHC"/>
    <property type="match status" value="1"/>
</dbReference>
<feature type="region of interest" description="Disordered" evidence="2">
    <location>
        <begin position="381"/>
        <end position="410"/>
    </location>
</feature>
<dbReference type="Pfam" id="PF00098">
    <property type="entry name" value="zf-CCHC"/>
    <property type="match status" value="1"/>
</dbReference>
<organism evidence="3 4">
    <name type="scientific">Paramuricea clavata</name>
    <name type="common">Red gorgonian</name>
    <name type="synonym">Violescent sea-whip</name>
    <dbReference type="NCBI Taxonomy" id="317549"/>
    <lineage>
        <taxon>Eukaryota</taxon>
        <taxon>Metazoa</taxon>
        <taxon>Cnidaria</taxon>
        <taxon>Anthozoa</taxon>
        <taxon>Octocorallia</taxon>
        <taxon>Malacalcyonacea</taxon>
        <taxon>Plexauridae</taxon>
        <taxon>Paramuricea</taxon>
    </lineage>
</organism>
<evidence type="ECO:0000256" key="2">
    <source>
        <dbReference type="SAM" id="MobiDB-lite"/>
    </source>
</evidence>